<sequence length="362" mass="40251">MADDPRGPSRGIDYTEADVATLVRQLCKSLHRQHLDHRKVVVDFDLLAVFLMQEIAPKTHIRKIVQLLLAQFQSAKFPAKGLSTGAPPSTALQSQLLQAAESVHETIRLYNGNPGATKPFCLRYPTYFHVLKYSKVKQSECKLLPGDKMVVLIDEAGICVGVGVPPIPATSDLHLHPDVRAEINLNEIVSTLNWNTAEKEVLYSSEPIAGPLQSPFPIGPKIKGEIRGPAGADNSSMSFQAYGYGLGDPKSKGMHDLKVRIKQEKIDLNELQGYDNLWKTEEFSPVLPNPLRESQNAADTKAMAKFWNEITFYSKLSLWINKAFFPQSTTIAEAAIGFLEKHGSDYLRENLKNEKNKIIACK</sequence>
<proteinExistence type="predicted"/>
<organism evidence="1 2">
    <name type="scientific">Puccinia triticina</name>
    <dbReference type="NCBI Taxonomy" id="208348"/>
    <lineage>
        <taxon>Eukaryota</taxon>
        <taxon>Fungi</taxon>
        <taxon>Dikarya</taxon>
        <taxon>Basidiomycota</taxon>
        <taxon>Pucciniomycotina</taxon>
        <taxon>Pucciniomycetes</taxon>
        <taxon>Pucciniales</taxon>
        <taxon>Pucciniaceae</taxon>
        <taxon>Puccinia</taxon>
    </lineage>
</organism>
<dbReference type="RefSeq" id="XP_053028721.1">
    <property type="nucleotide sequence ID" value="XM_053164742.1"/>
</dbReference>
<dbReference type="GeneID" id="77805637"/>
<name>A0ABY7D722_9BASI</name>
<evidence type="ECO:0000313" key="1">
    <source>
        <dbReference type="EMBL" id="WAQ93166.1"/>
    </source>
</evidence>
<protein>
    <submittedName>
        <fullName evidence="1">Uncharacterized protein</fullName>
    </submittedName>
</protein>
<dbReference type="Proteomes" id="UP001164743">
    <property type="component" value="Chromosome 18A"/>
</dbReference>
<gene>
    <name evidence="1" type="ORF">PtA15_18A224</name>
</gene>
<accession>A0ABY7D722</accession>
<dbReference type="EMBL" id="CP110438">
    <property type="protein sequence ID" value="WAQ93166.1"/>
    <property type="molecule type" value="Genomic_DNA"/>
</dbReference>
<reference evidence="1" key="1">
    <citation type="submission" date="2022-10" db="EMBL/GenBank/DDBJ databases">
        <title>Puccinia triticina Genome sequencing and assembly.</title>
        <authorList>
            <person name="Li C."/>
        </authorList>
    </citation>
    <scope>NUCLEOTIDE SEQUENCE</scope>
    <source>
        <strain evidence="1">Pt15</strain>
    </source>
</reference>
<evidence type="ECO:0000313" key="2">
    <source>
        <dbReference type="Proteomes" id="UP001164743"/>
    </source>
</evidence>
<keyword evidence="2" id="KW-1185">Reference proteome</keyword>